<sequence length="423" mass="42951">MSAPQRVSPSNLGVQGVAIGAGAGRTAILLEGYDRRPNPDVTTLTARLGTATSLGSPQTLARTSVISQVAVGADGTAVAAWTEYLPNGARALKAAIARPNARFGTVRTVVPAGSVSLGDVAVTAQGRAVLTWREGDPTGPAQVAIAPPGGRFGTPRPLGDAQGPPVLAAAPDGTVIASWIDAPPSPQPPPAPAPTDRTWEVYAATLAPGASRFGAATQLDSLQVGISGPGVGSGPGGAAVYWRFEGMLRRFVSVLPGGVFTPAVATPPMRTAAGIGLEDELSLGLPSNGSTVAVWQDAVPEGAESSGLASSVVSTSTRLRGGAFGAPRTLSARGLLAGAPEAGALTDRTVAAWSEGSKATPARLRVAVRYRGAWTVRRPIATPGVDSNTLGLAAGRKHVPMIWIQRKNIREPGGEAYLATYRP</sequence>
<accession>A0ABY5PHP3</accession>
<organism evidence="1 2">
    <name type="scientific">Svornostia abyssi</name>
    <dbReference type="NCBI Taxonomy" id="2898438"/>
    <lineage>
        <taxon>Bacteria</taxon>
        <taxon>Bacillati</taxon>
        <taxon>Actinomycetota</taxon>
        <taxon>Thermoleophilia</taxon>
        <taxon>Solirubrobacterales</taxon>
        <taxon>Baekduiaceae</taxon>
        <taxon>Svornostia</taxon>
    </lineage>
</organism>
<evidence type="ECO:0000313" key="2">
    <source>
        <dbReference type="Proteomes" id="UP001058860"/>
    </source>
</evidence>
<name>A0ABY5PHP3_9ACTN</name>
<proteinExistence type="predicted"/>
<reference evidence="2" key="1">
    <citation type="submission" date="2021-11" db="EMBL/GenBank/DDBJ databases">
        <title>Cultivation dependent microbiological survey of springs from the worlds oldest radium mine currently devoted to the extraction of radon-saturated water.</title>
        <authorList>
            <person name="Kapinusova G."/>
            <person name="Smrhova T."/>
            <person name="Strejcek M."/>
            <person name="Suman J."/>
            <person name="Jani K."/>
            <person name="Pajer P."/>
            <person name="Uhlik O."/>
        </authorList>
    </citation>
    <scope>NUCLEOTIDE SEQUENCE [LARGE SCALE GENOMIC DNA]</scope>
    <source>
        <strain evidence="2">J379</strain>
    </source>
</reference>
<protein>
    <submittedName>
        <fullName evidence="1">Uncharacterized protein</fullName>
    </submittedName>
</protein>
<dbReference type="RefSeq" id="WP_353864494.1">
    <property type="nucleotide sequence ID" value="NZ_CP088295.1"/>
</dbReference>
<dbReference type="EMBL" id="CP088295">
    <property type="protein sequence ID" value="UUY03995.1"/>
    <property type="molecule type" value="Genomic_DNA"/>
</dbReference>
<keyword evidence="2" id="KW-1185">Reference proteome</keyword>
<gene>
    <name evidence="1" type="ORF">LRS13_00250</name>
</gene>
<dbReference type="Proteomes" id="UP001058860">
    <property type="component" value="Chromosome"/>
</dbReference>
<evidence type="ECO:0000313" key="1">
    <source>
        <dbReference type="EMBL" id="UUY03995.1"/>
    </source>
</evidence>